<dbReference type="PRINTS" id="PR00941">
    <property type="entry name" value="CDATPASE"/>
</dbReference>
<comment type="subcellular location">
    <subcellularLocation>
        <location evidence="10">Cell membrane</location>
    </subcellularLocation>
    <subcellularLocation>
        <location evidence="1">Endomembrane system</location>
        <topology evidence="1">Multi-pass membrane protein</topology>
    </subcellularLocation>
</comment>
<evidence type="ECO:0000256" key="5">
    <source>
        <dbReference type="ARBA" id="ARBA00022741"/>
    </source>
</evidence>
<dbReference type="InterPro" id="IPR023299">
    <property type="entry name" value="ATPase_P-typ_cyto_dom_N"/>
</dbReference>
<dbReference type="Proteomes" id="UP000002875">
    <property type="component" value="Chromosome"/>
</dbReference>
<dbReference type="SFLD" id="SFLDF00027">
    <property type="entry name" value="p-type_atpase"/>
    <property type="match status" value="1"/>
</dbReference>
<dbReference type="PANTHER" id="PTHR43520:SF8">
    <property type="entry name" value="P-TYPE CU(+) TRANSPORTER"/>
    <property type="match status" value="1"/>
</dbReference>
<evidence type="ECO:0000259" key="11">
    <source>
        <dbReference type="PROSITE" id="PS50846"/>
    </source>
</evidence>
<dbReference type="NCBIfam" id="TIGR01511">
    <property type="entry name" value="ATPase-IB1_Cu"/>
    <property type="match status" value="1"/>
</dbReference>
<organism evidence="12 13">
    <name type="scientific">Emticicia oligotrophica (strain DSM 17448 / CIP 109782 / MTCC 6937 / GPTSA100-15)</name>
    <dbReference type="NCBI Taxonomy" id="929562"/>
    <lineage>
        <taxon>Bacteria</taxon>
        <taxon>Pseudomonadati</taxon>
        <taxon>Bacteroidota</taxon>
        <taxon>Cytophagia</taxon>
        <taxon>Cytophagales</taxon>
        <taxon>Leadbetterellaceae</taxon>
        <taxon>Emticicia</taxon>
    </lineage>
</organism>
<dbReference type="Gene3D" id="3.30.70.100">
    <property type="match status" value="2"/>
</dbReference>
<dbReference type="NCBIfam" id="TIGR01512">
    <property type="entry name" value="ATPase-IB2_Cd"/>
    <property type="match status" value="1"/>
</dbReference>
<dbReference type="SUPFAM" id="SSF55008">
    <property type="entry name" value="HMA, heavy metal-associated domain"/>
    <property type="match status" value="2"/>
</dbReference>
<dbReference type="InterPro" id="IPR023298">
    <property type="entry name" value="ATPase_P-typ_TM_dom_sf"/>
</dbReference>
<name>A0ABM5N4F2_EMTOG</name>
<feature type="domain" description="HMA" evidence="11">
    <location>
        <begin position="7"/>
        <end position="73"/>
    </location>
</feature>
<dbReference type="InterPro" id="IPR017969">
    <property type="entry name" value="Heavy-metal-associated_CS"/>
</dbReference>
<evidence type="ECO:0000313" key="13">
    <source>
        <dbReference type="Proteomes" id="UP000002875"/>
    </source>
</evidence>
<dbReference type="InterPro" id="IPR001757">
    <property type="entry name" value="P_typ_ATPase"/>
</dbReference>
<dbReference type="PROSITE" id="PS01229">
    <property type="entry name" value="COF_2"/>
    <property type="match status" value="1"/>
</dbReference>
<dbReference type="InterPro" id="IPR036412">
    <property type="entry name" value="HAD-like_sf"/>
</dbReference>
<evidence type="ECO:0000256" key="2">
    <source>
        <dbReference type="ARBA" id="ARBA00006024"/>
    </source>
</evidence>
<dbReference type="InterPro" id="IPR059000">
    <property type="entry name" value="ATPase_P-type_domA"/>
</dbReference>
<dbReference type="SFLD" id="SFLDS00003">
    <property type="entry name" value="Haloacid_Dehalogenase"/>
    <property type="match status" value="1"/>
</dbReference>
<dbReference type="SFLD" id="SFLDG00002">
    <property type="entry name" value="C1.7:_P-type_atpase_like"/>
    <property type="match status" value="1"/>
</dbReference>
<dbReference type="CDD" id="cd02094">
    <property type="entry name" value="P-type_ATPase_Cu-like"/>
    <property type="match status" value="1"/>
</dbReference>
<dbReference type="RefSeq" id="WP_015030007.1">
    <property type="nucleotide sequence ID" value="NC_018748.1"/>
</dbReference>
<accession>A0ABM5N4F2</accession>
<reference evidence="12 13" key="1">
    <citation type="submission" date="2011-07" db="EMBL/GenBank/DDBJ databases">
        <title>The complete genome of chromosome of Emticicia oligotrophica DSM 17448.</title>
        <authorList>
            <consortium name="US DOE Joint Genome Institute (JGI-PGF)"/>
            <person name="Lucas S."/>
            <person name="Han J."/>
            <person name="Lapidus A."/>
            <person name="Bruce D."/>
            <person name="Goodwin L."/>
            <person name="Pitluck S."/>
            <person name="Peters L."/>
            <person name="Kyrpides N."/>
            <person name="Mavromatis K."/>
            <person name="Ivanova N."/>
            <person name="Ovchinnikova G."/>
            <person name="Teshima H."/>
            <person name="Detter J.C."/>
            <person name="Tapia R."/>
            <person name="Han C."/>
            <person name="Land M."/>
            <person name="Hauser L."/>
            <person name="Markowitz V."/>
            <person name="Cheng J.-F."/>
            <person name="Hugenholtz P."/>
            <person name="Woyke T."/>
            <person name="Wu D."/>
            <person name="Tindall B."/>
            <person name="Pomrenke H."/>
            <person name="Brambilla E."/>
            <person name="Klenk H.-P."/>
            <person name="Eisen J.A."/>
        </authorList>
    </citation>
    <scope>NUCLEOTIDE SEQUENCE [LARGE SCALE GENOMIC DNA]</scope>
    <source>
        <strain evidence="12 13">DSM 17448</strain>
    </source>
</reference>
<feature type="transmembrane region" description="Helical" evidence="10">
    <location>
        <begin position="752"/>
        <end position="771"/>
    </location>
</feature>
<keyword evidence="10" id="KW-1003">Cell membrane</keyword>
<evidence type="ECO:0000256" key="9">
    <source>
        <dbReference type="ARBA" id="ARBA00023136"/>
    </source>
</evidence>
<dbReference type="EMBL" id="CP002961">
    <property type="protein sequence ID" value="AFK04313.1"/>
    <property type="molecule type" value="Genomic_DNA"/>
</dbReference>
<feature type="transmembrane region" description="Helical" evidence="10">
    <location>
        <begin position="439"/>
        <end position="462"/>
    </location>
</feature>
<feature type="transmembrane region" description="Helical" evidence="10">
    <location>
        <begin position="777"/>
        <end position="799"/>
    </location>
</feature>
<dbReference type="SUPFAM" id="SSF81653">
    <property type="entry name" value="Calcium ATPase, transduction domain A"/>
    <property type="match status" value="1"/>
</dbReference>
<feature type="transmembrane region" description="Helical" evidence="10">
    <location>
        <begin position="257"/>
        <end position="276"/>
    </location>
</feature>
<protein>
    <submittedName>
        <fullName evidence="12">Copper-translocating P-type ATPase</fullName>
    </submittedName>
</protein>
<evidence type="ECO:0000256" key="8">
    <source>
        <dbReference type="ARBA" id="ARBA00022989"/>
    </source>
</evidence>
<gene>
    <name evidence="12" type="ordered locus">Emtol_3180</name>
</gene>
<dbReference type="SUPFAM" id="SSF56784">
    <property type="entry name" value="HAD-like"/>
    <property type="match status" value="1"/>
</dbReference>
<dbReference type="PROSITE" id="PS01047">
    <property type="entry name" value="HMA_1"/>
    <property type="match status" value="1"/>
</dbReference>
<evidence type="ECO:0000256" key="3">
    <source>
        <dbReference type="ARBA" id="ARBA00022692"/>
    </source>
</evidence>
<evidence type="ECO:0000256" key="6">
    <source>
        <dbReference type="ARBA" id="ARBA00022840"/>
    </source>
</evidence>
<keyword evidence="13" id="KW-1185">Reference proteome</keyword>
<keyword evidence="8 10" id="KW-1133">Transmembrane helix</keyword>
<dbReference type="Pfam" id="PF00702">
    <property type="entry name" value="Hydrolase"/>
    <property type="match status" value="1"/>
</dbReference>
<evidence type="ECO:0000313" key="12">
    <source>
        <dbReference type="EMBL" id="AFK04313.1"/>
    </source>
</evidence>
<dbReference type="NCBIfam" id="TIGR01525">
    <property type="entry name" value="ATPase-IB_hvy"/>
    <property type="match status" value="1"/>
</dbReference>
<dbReference type="Gene3D" id="2.70.150.10">
    <property type="entry name" value="Calcium-transporting ATPase, cytoplasmic transduction domain A"/>
    <property type="match status" value="1"/>
</dbReference>
<feature type="transmembrane region" description="Helical" evidence="10">
    <location>
        <begin position="167"/>
        <end position="186"/>
    </location>
</feature>
<dbReference type="Pfam" id="PF00403">
    <property type="entry name" value="HMA"/>
    <property type="match status" value="2"/>
</dbReference>
<dbReference type="PROSITE" id="PS50846">
    <property type="entry name" value="HMA_2"/>
    <property type="match status" value="2"/>
</dbReference>
<dbReference type="InterPro" id="IPR027256">
    <property type="entry name" value="P-typ_ATPase_IB"/>
</dbReference>
<dbReference type="InterPro" id="IPR018303">
    <property type="entry name" value="ATPase_P-typ_P_site"/>
</dbReference>
<dbReference type="PROSITE" id="PS00154">
    <property type="entry name" value="ATPASE_E1_E2"/>
    <property type="match status" value="1"/>
</dbReference>
<evidence type="ECO:0000256" key="1">
    <source>
        <dbReference type="ARBA" id="ARBA00004127"/>
    </source>
</evidence>
<dbReference type="PANTHER" id="PTHR43520">
    <property type="entry name" value="ATP7, ISOFORM B"/>
    <property type="match status" value="1"/>
</dbReference>
<dbReference type="CDD" id="cd00371">
    <property type="entry name" value="HMA"/>
    <property type="match status" value="2"/>
</dbReference>
<dbReference type="InterPro" id="IPR008250">
    <property type="entry name" value="ATPase_P-typ_transduc_dom_A_sf"/>
</dbReference>
<comment type="similarity">
    <text evidence="2 10">Belongs to the cation transport ATPase (P-type) (TC 3.A.3) family. Type IB subfamily.</text>
</comment>
<feature type="domain" description="HMA" evidence="11">
    <location>
        <begin position="75"/>
        <end position="141"/>
    </location>
</feature>
<dbReference type="Gene3D" id="3.40.50.1000">
    <property type="entry name" value="HAD superfamily/HAD-like"/>
    <property type="match status" value="1"/>
</dbReference>
<evidence type="ECO:0000256" key="7">
    <source>
        <dbReference type="ARBA" id="ARBA00022967"/>
    </source>
</evidence>
<keyword evidence="6 10" id="KW-0067">ATP-binding</keyword>
<dbReference type="InterPro" id="IPR023214">
    <property type="entry name" value="HAD_sf"/>
</dbReference>
<feature type="transmembrane region" description="Helical" evidence="10">
    <location>
        <begin position="226"/>
        <end position="245"/>
    </location>
</feature>
<evidence type="ECO:0000256" key="4">
    <source>
        <dbReference type="ARBA" id="ARBA00022723"/>
    </source>
</evidence>
<dbReference type="SUPFAM" id="SSF81665">
    <property type="entry name" value="Calcium ATPase, transmembrane domain M"/>
    <property type="match status" value="1"/>
</dbReference>
<dbReference type="Pfam" id="PF00122">
    <property type="entry name" value="E1-E2_ATPase"/>
    <property type="match status" value="1"/>
</dbReference>
<keyword evidence="9 10" id="KW-0472">Membrane</keyword>
<feature type="transmembrane region" description="Helical" evidence="10">
    <location>
        <begin position="411"/>
        <end position="433"/>
    </location>
</feature>
<dbReference type="Gene3D" id="3.40.1110.10">
    <property type="entry name" value="Calcium-transporting ATPase, cytoplasmic domain N"/>
    <property type="match status" value="1"/>
</dbReference>
<evidence type="ECO:0000256" key="10">
    <source>
        <dbReference type="RuleBase" id="RU362081"/>
    </source>
</evidence>
<dbReference type="InterPro" id="IPR036163">
    <property type="entry name" value="HMA_dom_sf"/>
</dbReference>
<dbReference type="NCBIfam" id="TIGR01494">
    <property type="entry name" value="ATPase_P-type"/>
    <property type="match status" value="1"/>
</dbReference>
<keyword evidence="3 10" id="KW-0812">Transmembrane</keyword>
<keyword evidence="7" id="KW-1278">Translocase</keyword>
<dbReference type="InterPro" id="IPR006121">
    <property type="entry name" value="HMA_dom"/>
</dbReference>
<keyword evidence="5 10" id="KW-0547">Nucleotide-binding</keyword>
<proteinExistence type="inferred from homology"/>
<dbReference type="PRINTS" id="PR00119">
    <property type="entry name" value="CATATPASE"/>
</dbReference>
<keyword evidence="4 10" id="KW-0479">Metal-binding</keyword>
<dbReference type="InterPro" id="IPR044492">
    <property type="entry name" value="P_typ_ATPase_HD_dom"/>
</dbReference>
<feature type="transmembrane region" description="Helical" evidence="10">
    <location>
        <begin position="192"/>
        <end position="214"/>
    </location>
</feature>
<sequence>MDTSKNITLNIPLEGVDSEHCALIIDKGLDKVTGVLKHKVELNNNRAVITSTLNNETLIESVKAIRDLGYGVTTIKKSYPVSNMTCASCASSVQSILENQNGVVSANVNYANAAAQVEYIPTVTEPKELKTSLQSVGYDLLIDESEEAKDELEKAKLQKFESLKRKTIWASAFSIPVVIISMFFMDLPYGNYIMWALSTPVLFVFGSQFFINAWKQTKHRSANMDTLVALSTSVAYIFSVFNTLFPGYWHKRGLHAHVYFEAAAVVIAFILLGKWLEERAKGHTSSALKKLMGLQPKTVTIVHEGGHQMEVPIASIKIGDEMIVKPGERIPVDGEITQGTSFIDESMLSGEPIPVEKTITHKVFAGTINQKGSFQFKATKIGSDTVLAHIIKMVQEAQGSKAPVQKLVDKIASIFVPIVISIAVITLITWVILGGENGLTHGLLTMVTVLVIACPCALGLATPTAIMAGVGKGAENGILIKDAESLELAKKINAVVLDKTGTITEGKPVVTDICWKNEDPLLIGALVSIEKQSEHPLAEAVVNHFKDVALISINEFESITGFGAKAQIGQEVYFIGNQNLLTKCAIKIDSVLTQKAQEWLEQAKTVIWFANSTEALAVIAIEDQIKETSKKAINELQTKGVKVYMLTGDNPKTAALVAKVAGIENFQAEVLPAQKAAFIKSLQEKGNIVAMVGDGINDSSALAQADVSIAMGKGSDIAMDVAKMTIISSDLTKIGQAIKLSKITTSTIKQNLFWAFIYNLIGIPIAAGILYPINGYLLNPMIAGAAMALSSVSVVSNSLRLRNKNL</sequence>